<evidence type="ECO:0000259" key="1">
    <source>
        <dbReference type="Pfam" id="PF01520"/>
    </source>
</evidence>
<dbReference type="SUPFAM" id="SSF53187">
    <property type="entry name" value="Zn-dependent exopeptidases"/>
    <property type="match status" value="1"/>
</dbReference>
<gene>
    <name evidence="2" type="ORF">bsdtb5_33860</name>
</gene>
<proteinExistence type="predicted"/>
<evidence type="ECO:0000313" key="2">
    <source>
        <dbReference type="EMBL" id="BCN32091.1"/>
    </source>
</evidence>
<dbReference type="Proteomes" id="UP000595897">
    <property type="component" value="Chromosome"/>
</dbReference>
<dbReference type="RefSeq" id="WP_408628606.1">
    <property type="nucleotide sequence ID" value="NZ_AP024169.1"/>
</dbReference>
<dbReference type="Pfam" id="PF01520">
    <property type="entry name" value="Amidase_3"/>
    <property type="match status" value="1"/>
</dbReference>
<name>A0A7R7IEK0_9FIRM</name>
<dbReference type="KEGG" id="ahb:bsdtb5_33860"/>
<dbReference type="InterPro" id="IPR002508">
    <property type="entry name" value="MurNAc-LAA_cat"/>
</dbReference>
<sequence>MNRGVKVENKLYFLRKSKAPAMLIECCFVDDKDDVKLYDYRYMAKAIVNGISS</sequence>
<dbReference type="GO" id="GO:0009253">
    <property type="term" value="P:peptidoglycan catabolic process"/>
    <property type="evidence" value="ECO:0007669"/>
    <property type="project" value="InterPro"/>
</dbReference>
<dbReference type="Gene3D" id="3.40.630.40">
    <property type="entry name" value="Zn-dependent exopeptidases"/>
    <property type="match status" value="1"/>
</dbReference>
<dbReference type="AlphaFoldDB" id="A0A7R7IEK0"/>
<dbReference type="GO" id="GO:0008745">
    <property type="term" value="F:N-acetylmuramoyl-L-alanine amidase activity"/>
    <property type="evidence" value="ECO:0007669"/>
    <property type="project" value="InterPro"/>
</dbReference>
<dbReference type="EMBL" id="AP024169">
    <property type="protein sequence ID" value="BCN32091.1"/>
    <property type="molecule type" value="Genomic_DNA"/>
</dbReference>
<organism evidence="2 3">
    <name type="scientific">Anaeromicropila herbilytica</name>
    <dbReference type="NCBI Taxonomy" id="2785025"/>
    <lineage>
        <taxon>Bacteria</taxon>
        <taxon>Bacillati</taxon>
        <taxon>Bacillota</taxon>
        <taxon>Clostridia</taxon>
        <taxon>Lachnospirales</taxon>
        <taxon>Lachnospiraceae</taxon>
        <taxon>Anaeromicropila</taxon>
    </lineage>
</organism>
<evidence type="ECO:0000313" key="3">
    <source>
        <dbReference type="Proteomes" id="UP000595897"/>
    </source>
</evidence>
<accession>A0A7R7IEK0</accession>
<feature type="domain" description="MurNAc-LAA" evidence="1">
    <location>
        <begin position="2"/>
        <end position="52"/>
    </location>
</feature>
<reference evidence="2 3" key="1">
    <citation type="submission" date="2020-11" db="EMBL/GenBank/DDBJ databases">
        <title>Draft genome sequencing of a Lachnospiraceae strain isolated from anoxic soil subjected to BSD treatment.</title>
        <authorList>
            <person name="Uek A."/>
            <person name="Tonouchi A."/>
        </authorList>
    </citation>
    <scope>NUCLEOTIDE SEQUENCE [LARGE SCALE GENOMIC DNA]</scope>
    <source>
        <strain evidence="2 3">TB5</strain>
    </source>
</reference>
<protein>
    <recommendedName>
        <fullName evidence="1">MurNAc-LAA domain-containing protein</fullName>
    </recommendedName>
</protein>
<keyword evidence="3" id="KW-1185">Reference proteome</keyword>